<proteinExistence type="predicted"/>
<name>A0AAV4B911_9GAST</name>
<reference evidence="1 2" key="1">
    <citation type="journal article" date="2021" name="Elife">
        <title>Chloroplast acquisition without the gene transfer in kleptoplastic sea slugs, Plakobranchus ocellatus.</title>
        <authorList>
            <person name="Maeda T."/>
            <person name="Takahashi S."/>
            <person name="Yoshida T."/>
            <person name="Shimamura S."/>
            <person name="Takaki Y."/>
            <person name="Nagai Y."/>
            <person name="Toyoda A."/>
            <person name="Suzuki Y."/>
            <person name="Arimoto A."/>
            <person name="Ishii H."/>
            <person name="Satoh N."/>
            <person name="Nishiyama T."/>
            <person name="Hasebe M."/>
            <person name="Maruyama T."/>
            <person name="Minagawa J."/>
            <person name="Obokata J."/>
            <person name="Shigenobu S."/>
        </authorList>
    </citation>
    <scope>NUCLEOTIDE SEQUENCE [LARGE SCALE GENOMIC DNA]</scope>
</reference>
<sequence>MFSKKVFRQKNAVTSYWSRAWKPGDDGSDVSRQQVAPICLADDSRGQPCRMQNIRQCLILFGALRAVDAHTTSTEISYCTFRSVDCVHTSHVKEHRRHAYDRCSTPERLSRQTDPRMRLAAARNTLESMWRKLHPR</sequence>
<gene>
    <name evidence="1" type="ORF">PoB_004242700</name>
</gene>
<keyword evidence="2" id="KW-1185">Reference proteome</keyword>
<dbReference type="AlphaFoldDB" id="A0AAV4B911"/>
<evidence type="ECO:0000313" key="1">
    <source>
        <dbReference type="EMBL" id="GFO15922.1"/>
    </source>
</evidence>
<organism evidence="1 2">
    <name type="scientific">Plakobranchus ocellatus</name>
    <dbReference type="NCBI Taxonomy" id="259542"/>
    <lineage>
        <taxon>Eukaryota</taxon>
        <taxon>Metazoa</taxon>
        <taxon>Spiralia</taxon>
        <taxon>Lophotrochozoa</taxon>
        <taxon>Mollusca</taxon>
        <taxon>Gastropoda</taxon>
        <taxon>Heterobranchia</taxon>
        <taxon>Euthyneura</taxon>
        <taxon>Panpulmonata</taxon>
        <taxon>Sacoglossa</taxon>
        <taxon>Placobranchoidea</taxon>
        <taxon>Plakobranchidae</taxon>
        <taxon>Plakobranchus</taxon>
    </lineage>
</organism>
<dbReference type="EMBL" id="BLXT01004632">
    <property type="protein sequence ID" value="GFO15922.1"/>
    <property type="molecule type" value="Genomic_DNA"/>
</dbReference>
<dbReference type="Proteomes" id="UP000735302">
    <property type="component" value="Unassembled WGS sequence"/>
</dbReference>
<evidence type="ECO:0000313" key="2">
    <source>
        <dbReference type="Proteomes" id="UP000735302"/>
    </source>
</evidence>
<accession>A0AAV4B911</accession>
<comment type="caution">
    <text evidence="1">The sequence shown here is derived from an EMBL/GenBank/DDBJ whole genome shotgun (WGS) entry which is preliminary data.</text>
</comment>
<protein>
    <submittedName>
        <fullName evidence="1">Uncharacterized protein</fullName>
    </submittedName>
</protein>